<name>A0AAF0DYE9_9BASI</name>
<dbReference type="PANTHER" id="PTHR12083">
    <property type="entry name" value="BIFUNCTIONAL POLYNUCLEOTIDE PHOSPHATASE/KINASE"/>
    <property type="match status" value="1"/>
</dbReference>
<dbReference type="GO" id="GO:0006281">
    <property type="term" value="P:DNA repair"/>
    <property type="evidence" value="ECO:0007669"/>
    <property type="project" value="TreeGrafter"/>
</dbReference>
<dbReference type="PANTHER" id="PTHR12083:SF9">
    <property type="entry name" value="BIFUNCTIONAL POLYNUCLEOTIDE PHOSPHATASE_KINASE"/>
    <property type="match status" value="1"/>
</dbReference>
<accession>A0AAF0DYE9</accession>
<proteinExistence type="predicted"/>
<reference evidence="1" key="1">
    <citation type="submission" date="2023-03" db="EMBL/GenBank/DDBJ databases">
        <title>Mating type loci evolution in Malassezia.</title>
        <authorList>
            <person name="Coelho M.A."/>
        </authorList>
    </citation>
    <scope>NUCLEOTIDE SEQUENCE</scope>
    <source>
        <strain evidence="1">CBS 7876</strain>
    </source>
</reference>
<gene>
    <name evidence="1" type="ORF">MOBT1_000396</name>
</gene>
<dbReference type="Proteomes" id="UP001214603">
    <property type="component" value="Chromosome 1"/>
</dbReference>
<dbReference type="InterPro" id="IPR027417">
    <property type="entry name" value="P-loop_NTPase"/>
</dbReference>
<organism evidence="1 2">
    <name type="scientific">Malassezia obtusa</name>
    <dbReference type="NCBI Taxonomy" id="76774"/>
    <lineage>
        <taxon>Eukaryota</taxon>
        <taxon>Fungi</taxon>
        <taxon>Dikarya</taxon>
        <taxon>Basidiomycota</taxon>
        <taxon>Ustilaginomycotina</taxon>
        <taxon>Malasseziomycetes</taxon>
        <taxon>Malasseziales</taxon>
        <taxon>Malasseziaceae</taxon>
        <taxon>Malassezia</taxon>
    </lineage>
</organism>
<dbReference type="Pfam" id="PF13671">
    <property type="entry name" value="AAA_33"/>
    <property type="match status" value="1"/>
</dbReference>
<evidence type="ECO:0000313" key="1">
    <source>
        <dbReference type="EMBL" id="WFD01720.1"/>
    </source>
</evidence>
<dbReference type="Gene3D" id="3.40.50.300">
    <property type="entry name" value="P-loop containing nucleotide triphosphate hydrolases"/>
    <property type="match status" value="1"/>
</dbReference>
<dbReference type="SUPFAM" id="SSF52540">
    <property type="entry name" value="P-loop containing nucleoside triphosphate hydrolases"/>
    <property type="match status" value="1"/>
</dbReference>
<dbReference type="PIRSF" id="PIRSF037081">
    <property type="entry name" value="P-loop_All4644_prd"/>
    <property type="match status" value="1"/>
</dbReference>
<keyword evidence="2" id="KW-1185">Reference proteome</keyword>
<evidence type="ECO:0000313" key="2">
    <source>
        <dbReference type="Proteomes" id="UP001214603"/>
    </source>
</evidence>
<dbReference type="GO" id="GO:0046404">
    <property type="term" value="F:ATP-dependent polydeoxyribonucleotide 5'-hydroxyl-kinase activity"/>
    <property type="evidence" value="ECO:0007669"/>
    <property type="project" value="TreeGrafter"/>
</dbReference>
<dbReference type="GO" id="GO:0046403">
    <property type="term" value="F:polynucleotide 3'-phosphatase activity"/>
    <property type="evidence" value="ECO:0007669"/>
    <property type="project" value="TreeGrafter"/>
</dbReference>
<protein>
    <submittedName>
        <fullName evidence="1">Uncharacterized protein</fullName>
    </submittedName>
</protein>
<dbReference type="EMBL" id="CP119934">
    <property type="protein sequence ID" value="WFD01720.1"/>
    <property type="molecule type" value="Genomic_DNA"/>
</dbReference>
<dbReference type="GO" id="GO:0003690">
    <property type="term" value="F:double-stranded DNA binding"/>
    <property type="evidence" value="ECO:0007669"/>
    <property type="project" value="TreeGrafter"/>
</dbReference>
<dbReference type="InterPro" id="IPR017101">
    <property type="entry name" value="P-loop_ATP/GTP-bd_All4644_prd"/>
</dbReference>
<dbReference type="AlphaFoldDB" id="A0AAF0DYE9"/>
<sequence>MAAAPPLQLVVLCGVIGSGKSTLAEAIVEADPEHWVRCNQDELRRRAVVHARAREALEAGHHVVIDRTNIDYRQRAEWLLLANEFRAAHPEGPAVRTCLVFLDTPAEECRRRLAERTNHPSIRRAEDAMRYVQVRLTQDPRHV</sequence>